<gene>
    <name evidence="3" type="ORF">C8Q71DRAFT_861489</name>
</gene>
<evidence type="ECO:0000313" key="4">
    <source>
        <dbReference type="Proteomes" id="UP000814176"/>
    </source>
</evidence>
<proteinExistence type="predicted"/>
<dbReference type="InterPro" id="IPR025165">
    <property type="entry name" value="DUF4100"/>
</dbReference>
<keyword evidence="4" id="KW-1185">Reference proteome</keyword>
<dbReference type="Pfam" id="PF13650">
    <property type="entry name" value="Asp_protease_2"/>
    <property type="match status" value="1"/>
</dbReference>
<dbReference type="RefSeq" id="XP_047774907.1">
    <property type="nucleotide sequence ID" value="XM_047927912.1"/>
</dbReference>
<feature type="compositionally biased region" description="Acidic residues" evidence="1">
    <location>
        <begin position="219"/>
        <end position="245"/>
    </location>
</feature>
<evidence type="ECO:0000259" key="2">
    <source>
        <dbReference type="Pfam" id="PF13352"/>
    </source>
</evidence>
<feature type="domain" description="DUF4100" evidence="2">
    <location>
        <begin position="359"/>
        <end position="596"/>
    </location>
</feature>
<feature type="region of interest" description="Disordered" evidence="1">
    <location>
        <begin position="208"/>
        <end position="282"/>
    </location>
</feature>
<evidence type="ECO:0000256" key="1">
    <source>
        <dbReference type="SAM" id="MobiDB-lite"/>
    </source>
</evidence>
<dbReference type="GeneID" id="72008644"/>
<protein>
    <recommendedName>
        <fullName evidence="2">DUF4100 domain-containing protein</fullName>
    </recommendedName>
</protein>
<dbReference type="Proteomes" id="UP000814176">
    <property type="component" value="Unassembled WGS sequence"/>
</dbReference>
<feature type="region of interest" description="Disordered" evidence="1">
    <location>
        <begin position="1"/>
        <end position="34"/>
    </location>
</feature>
<evidence type="ECO:0000313" key="3">
    <source>
        <dbReference type="EMBL" id="KAH9831810.1"/>
    </source>
</evidence>
<dbReference type="SUPFAM" id="SSF50630">
    <property type="entry name" value="Acid proteases"/>
    <property type="match status" value="1"/>
</dbReference>
<comment type="caution">
    <text evidence="3">The sequence shown here is derived from an EMBL/GenBank/DDBJ whole genome shotgun (WGS) entry which is preliminary data.</text>
</comment>
<feature type="compositionally biased region" description="Basic residues" evidence="1">
    <location>
        <begin position="249"/>
        <end position="276"/>
    </location>
</feature>
<accession>A0ABQ8K5T4</accession>
<feature type="compositionally biased region" description="Low complexity" evidence="1">
    <location>
        <begin position="8"/>
        <end position="18"/>
    </location>
</feature>
<feature type="region of interest" description="Disordered" evidence="1">
    <location>
        <begin position="433"/>
        <end position="540"/>
    </location>
</feature>
<reference evidence="3 4" key="1">
    <citation type="journal article" date="2021" name="Environ. Microbiol.">
        <title>Gene family expansions and transcriptome signatures uncover fungal adaptations to wood decay.</title>
        <authorList>
            <person name="Hage H."/>
            <person name="Miyauchi S."/>
            <person name="Viragh M."/>
            <person name="Drula E."/>
            <person name="Min B."/>
            <person name="Chaduli D."/>
            <person name="Navarro D."/>
            <person name="Favel A."/>
            <person name="Norest M."/>
            <person name="Lesage-Meessen L."/>
            <person name="Balint B."/>
            <person name="Merenyi Z."/>
            <person name="de Eugenio L."/>
            <person name="Morin E."/>
            <person name="Martinez A.T."/>
            <person name="Baldrian P."/>
            <person name="Stursova M."/>
            <person name="Martinez M.J."/>
            <person name="Novotny C."/>
            <person name="Magnuson J.K."/>
            <person name="Spatafora J.W."/>
            <person name="Maurice S."/>
            <person name="Pangilinan J."/>
            <person name="Andreopoulos W."/>
            <person name="LaButti K."/>
            <person name="Hundley H."/>
            <person name="Na H."/>
            <person name="Kuo A."/>
            <person name="Barry K."/>
            <person name="Lipzen A."/>
            <person name="Henrissat B."/>
            <person name="Riley R."/>
            <person name="Ahrendt S."/>
            <person name="Nagy L.G."/>
            <person name="Grigoriev I.V."/>
            <person name="Martin F."/>
            <person name="Rosso M.N."/>
        </authorList>
    </citation>
    <scope>NUCLEOTIDE SEQUENCE [LARGE SCALE GENOMIC DNA]</scope>
    <source>
        <strain evidence="3 4">CIRM-BRFM 1785</strain>
    </source>
</reference>
<dbReference type="Pfam" id="PF13352">
    <property type="entry name" value="DUF4100"/>
    <property type="match status" value="1"/>
</dbReference>
<feature type="compositionally biased region" description="Basic and acidic residues" evidence="1">
    <location>
        <begin position="512"/>
        <end position="540"/>
    </location>
</feature>
<feature type="compositionally biased region" description="Polar residues" evidence="1">
    <location>
        <begin position="433"/>
        <end position="449"/>
    </location>
</feature>
<organism evidence="3 4">
    <name type="scientific">Rhodofomes roseus</name>
    <dbReference type="NCBI Taxonomy" id="34475"/>
    <lineage>
        <taxon>Eukaryota</taxon>
        <taxon>Fungi</taxon>
        <taxon>Dikarya</taxon>
        <taxon>Basidiomycota</taxon>
        <taxon>Agaricomycotina</taxon>
        <taxon>Agaricomycetes</taxon>
        <taxon>Polyporales</taxon>
        <taxon>Rhodofomes</taxon>
    </lineage>
</organism>
<sequence>MTAPPPSADASSSTVTPAQSRHAMPPPTSKYSPRFDGKRLRSFLSVFEHLANAAALSDAEKCRMVLEYCTEEVSVMLSCMTEFAGSDWDKAKEQMVFCFGDGTVKERGSADKLRAYCSKYRRKRKIRNVEDYYKYLHGFLKCAGNQVELERINVHEHDFLFFHGLDSRVRRAIVPKLEELMGKTPTHANPASFKICAEEVRKYFTENDYRRDADSSSSESEDSNTDSESDDESDSDTDSSDSDSEDDKKKKRKKKKKKTDKKADKKKSKRKGKHSKGKDDVDDLVDRLEKLLAARLTPAPAGSSSQASACATHHGQPARCCYMCAKEEGKDLDHRLGMGHCSFTKKWLADGTIMYSPQGRLTYADGSDLPNGRGVPGGISTLIQQRIDQLKGKARDAPPHLSCSAIEVMRDDQPVFSGDVYAISSEDVYSFPVTRSQAKSQDQVATTPSALRKVRFDVTHSNTDGPRGGTTPKSPPPVQVRQPAEPTQFTKDKVKAAEAAGPEPPKVNTEQGWREREAQKKQDRRESTGDPTGRARPERTNIRFTSDIQDMVSVDQVMDKTLNTMMSIPLKTLIAMSPEMQKRFSAITKTRREVHATIAEVGMEADESADVQEELQGEASVTVRDEEHLEKIIDSYAAAIALGGHRRFVAMACGLVQGRFGNEPVTYLIDSGSELNLIAQRVYERAGVEIDKDGSRWTLRGIHGAPVSLVGCCRDASVEINGMRFDHHFFVHPEELGRHDGILGQPWLQWFSSRLEYARNGGQELVVFPSGDPNSDPMRIRIVGMADRRNVDKLVHSADGEAGF</sequence>
<dbReference type="Gene3D" id="2.40.70.10">
    <property type="entry name" value="Acid Proteases"/>
    <property type="match status" value="1"/>
</dbReference>
<dbReference type="CDD" id="cd00303">
    <property type="entry name" value="retropepsin_like"/>
    <property type="match status" value="1"/>
</dbReference>
<name>A0ABQ8K5T4_9APHY</name>
<dbReference type="EMBL" id="JADCUA010000024">
    <property type="protein sequence ID" value="KAH9831810.1"/>
    <property type="molecule type" value="Genomic_DNA"/>
</dbReference>
<dbReference type="InterPro" id="IPR021109">
    <property type="entry name" value="Peptidase_aspartic_dom_sf"/>
</dbReference>